<dbReference type="AlphaFoldDB" id="C1N5W1"/>
<dbReference type="InterPro" id="IPR028978">
    <property type="entry name" value="Chorismate_lyase_/UTRA_dom_sf"/>
</dbReference>
<dbReference type="EMBL" id="GG663748">
    <property type="protein sequence ID" value="EEH52360.1"/>
    <property type="molecule type" value="Genomic_DNA"/>
</dbReference>
<keyword evidence="3" id="KW-1185">Reference proteome</keyword>
<feature type="non-terminal residue" evidence="2">
    <location>
        <position position="192"/>
    </location>
</feature>
<dbReference type="Pfam" id="PF01947">
    <property type="entry name" value="Rv2949c-like"/>
    <property type="match status" value="1"/>
</dbReference>
<name>C1N5W1_MICPC</name>
<feature type="non-terminal residue" evidence="2">
    <location>
        <position position="1"/>
    </location>
</feature>
<feature type="compositionally biased region" description="Basic and acidic residues" evidence="1">
    <location>
        <begin position="72"/>
        <end position="87"/>
    </location>
</feature>
<dbReference type="InterPro" id="IPR002800">
    <property type="entry name" value="Rv2949c-like"/>
</dbReference>
<feature type="region of interest" description="Disordered" evidence="1">
    <location>
        <begin position="71"/>
        <end position="98"/>
    </location>
</feature>
<dbReference type="SUPFAM" id="SSF64288">
    <property type="entry name" value="Chorismate lyase-like"/>
    <property type="match status" value="1"/>
</dbReference>
<dbReference type="GeneID" id="9688874"/>
<protein>
    <submittedName>
        <fullName evidence="2">Predicted protein</fullName>
    </submittedName>
</protein>
<organism evidence="3">
    <name type="scientific">Micromonas pusilla (strain CCMP1545)</name>
    <name type="common">Picoplanktonic green alga</name>
    <dbReference type="NCBI Taxonomy" id="564608"/>
    <lineage>
        <taxon>Eukaryota</taxon>
        <taxon>Viridiplantae</taxon>
        <taxon>Chlorophyta</taxon>
        <taxon>Mamiellophyceae</taxon>
        <taxon>Mamiellales</taxon>
        <taxon>Mamiellaceae</taxon>
        <taxon>Micromonas</taxon>
    </lineage>
</organism>
<dbReference type="OrthoDB" id="89176at2759"/>
<dbReference type="STRING" id="564608.C1N5W1"/>
<dbReference type="eggNOG" id="ENOG502S0WW">
    <property type="taxonomic scope" value="Eukaryota"/>
</dbReference>
<proteinExistence type="predicted"/>
<evidence type="ECO:0000313" key="3">
    <source>
        <dbReference type="Proteomes" id="UP000001876"/>
    </source>
</evidence>
<accession>C1N5W1</accession>
<evidence type="ECO:0000256" key="1">
    <source>
        <dbReference type="SAM" id="MobiDB-lite"/>
    </source>
</evidence>
<dbReference type="KEGG" id="mpp:MICPUCDRAFT_7420"/>
<gene>
    <name evidence="2" type="ORF">MICPUCDRAFT_7420</name>
</gene>
<dbReference type="Proteomes" id="UP000001876">
    <property type="component" value="Unassembled WGS sequence"/>
</dbReference>
<dbReference type="RefSeq" id="XP_003063224.1">
    <property type="nucleotide sequence ID" value="XM_003063178.1"/>
</dbReference>
<dbReference type="OMA" id="HYIFWHD"/>
<evidence type="ECO:0000313" key="2">
    <source>
        <dbReference type="EMBL" id="EEH52360.1"/>
    </source>
</evidence>
<sequence>TTTTSWHRLSPLWTADEETALRGDVLKSLAPSWRMLLMSDGSVTRHLRCAAGKSTGGAALVQREVVLGLGSGERKSARDRDGESHGEEGEDDGGDASDAPMVYAASWWSEETFRAYMTDSRTPMWTNLREKNVELYREMRAVYRGESAALEEIFDAPGPFWGRHYIFWHDGVPMTVVYEVFSPHLERAIGPA</sequence>
<reference evidence="2 3" key="1">
    <citation type="journal article" date="2009" name="Science">
        <title>Green evolution and dynamic adaptations revealed by genomes of the marine picoeukaryotes Micromonas.</title>
        <authorList>
            <person name="Worden A.Z."/>
            <person name="Lee J.H."/>
            <person name="Mock T."/>
            <person name="Rouze P."/>
            <person name="Simmons M.P."/>
            <person name="Aerts A.L."/>
            <person name="Allen A.E."/>
            <person name="Cuvelier M.L."/>
            <person name="Derelle E."/>
            <person name="Everett M.V."/>
            <person name="Foulon E."/>
            <person name="Grimwood J."/>
            <person name="Gundlach H."/>
            <person name="Henrissat B."/>
            <person name="Napoli C."/>
            <person name="McDonald S.M."/>
            <person name="Parker M.S."/>
            <person name="Rombauts S."/>
            <person name="Salamov A."/>
            <person name="Von Dassow P."/>
            <person name="Badger J.H."/>
            <person name="Coutinho P.M."/>
            <person name="Demir E."/>
            <person name="Dubchak I."/>
            <person name="Gentemann C."/>
            <person name="Eikrem W."/>
            <person name="Gready J.E."/>
            <person name="John U."/>
            <person name="Lanier W."/>
            <person name="Lindquist E.A."/>
            <person name="Lucas S."/>
            <person name="Mayer K.F."/>
            <person name="Moreau H."/>
            <person name="Not F."/>
            <person name="Otillar R."/>
            <person name="Panaud O."/>
            <person name="Pangilinan J."/>
            <person name="Paulsen I."/>
            <person name="Piegu B."/>
            <person name="Poliakov A."/>
            <person name="Robbens S."/>
            <person name="Schmutz J."/>
            <person name="Toulza E."/>
            <person name="Wyss T."/>
            <person name="Zelensky A."/>
            <person name="Zhou K."/>
            <person name="Armbrust E.V."/>
            <person name="Bhattacharya D."/>
            <person name="Goodenough U.W."/>
            <person name="Van de Peer Y."/>
            <person name="Grigoriev I.V."/>
        </authorList>
    </citation>
    <scope>NUCLEOTIDE SEQUENCE [LARGE SCALE GENOMIC DNA]</scope>
    <source>
        <strain evidence="2 3">CCMP1545</strain>
    </source>
</reference>
<dbReference type="Gene3D" id="3.40.1410.10">
    <property type="entry name" value="Chorismate lyase-like"/>
    <property type="match status" value="1"/>
</dbReference>